<dbReference type="InterPro" id="IPR005180">
    <property type="entry name" value="DUF302"/>
</dbReference>
<dbReference type="Gene3D" id="3.30.310.70">
    <property type="entry name" value="TT1751-like domain"/>
    <property type="match status" value="1"/>
</dbReference>
<dbReference type="SUPFAM" id="SSF103247">
    <property type="entry name" value="TT1751-like"/>
    <property type="match status" value="1"/>
</dbReference>
<reference evidence="2" key="1">
    <citation type="submission" date="2016-10" db="EMBL/GenBank/DDBJ databases">
        <title>Sequence of Gallionella enrichment culture.</title>
        <authorList>
            <person name="Poehlein A."/>
            <person name="Muehling M."/>
            <person name="Daniel R."/>
        </authorList>
    </citation>
    <scope>NUCLEOTIDE SEQUENCE</scope>
</reference>
<dbReference type="Pfam" id="PF03625">
    <property type="entry name" value="DUF302"/>
    <property type="match status" value="1"/>
</dbReference>
<organism evidence="2">
    <name type="scientific">mine drainage metagenome</name>
    <dbReference type="NCBI Taxonomy" id="410659"/>
    <lineage>
        <taxon>unclassified sequences</taxon>
        <taxon>metagenomes</taxon>
        <taxon>ecological metagenomes</taxon>
    </lineage>
</organism>
<protein>
    <recommendedName>
        <fullName evidence="1">DUF302 domain-containing protein</fullName>
    </recommendedName>
</protein>
<dbReference type="EMBL" id="MLJW01000041">
    <property type="protein sequence ID" value="OIR06866.1"/>
    <property type="molecule type" value="Genomic_DNA"/>
</dbReference>
<feature type="domain" description="DUF302" evidence="1">
    <location>
        <begin position="37"/>
        <end position="100"/>
    </location>
</feature>
<accession>A0A1J5SEW9</accession>
<evidence type="ECO:0000259" key="1">
    <source>
        <dbReference type="Pfam" id="PF03625"/>
    </source>
</evidence>
<sequence>MENHYAFGRPVAMGFDEAIAKVTAELQKEGFGILTEIDVAATMKKKLGVDMPRYRILGACNPPYARRAIVAEPSIGLLLPCNVVVREDAGGAVQVEFLDPGMMGQMTDHPDVAALGQEVREKLLRVMGAL</sequence>
<dbReference type="InterPro" id="IPR035923">
    <property type="entry name" value="TT1751-like_sf"/>
</dbReference>
<gene>
    <name evidence="2" type="ORF">GALL_111160</name>
</gene>
<comment type="caution">
    <text evidence="2">The sequence shown here is derived from an EMBL/GenBank/DDBJ whole genome shotgun (WGS) entry which is preliminary data.</text>
</comment>
<proteinExistence type="predicted"/>
<dbReference type="PANTHER" id="PTHR38342:SF1">
    <property type="entry name" value="SLR5037 PROTEIN"/>
    <property type="match status" value="1"/>
</dbReference>
<name>A0A1J5SEW9_9ZZZZ</name>
<dbReference type="InterPro" id="IPR016796">
    <property type="entry name" value="UCP021774"/>
</dbReference>
<dbReference type="AlphaFoldDB" id="A0A1J5SEW9"/>
<dbReference type="CDD" id="cd14797">
    <property type="entry name" value="DUF302"/>
    <property type="match status" value="1"/>
</dbReference>
<dbReference type="PIRSF" id="PIRSF021774">
    <property type="entry name" value="UCP021774"/>
    <property type="match status" value="1"/>
</dbReference>
<dbReference type="PANTHER" id="PTHR38342">
    <property type="entry name" value="SLR5037 PROTEIN"/>
    <property type="match status" value="1"/>
</dbReference>
<evidence type="ECO:0000313" key="2">
    <source>
        <dbReference type="EMBL" id="OIR06866.1"/>
    </source>
</evidence>